<dbReference type="PANTHER" id="PTHR32303">
    <property type="entry name" value="QUINOPROTEIN ALCOHOL DEHYDROGENASE (CYTOCHROME C)"/>
    <property type="match status" value="1"/>
</dbReference>
<accession>A0A2G3AIG8</accession>
<dbReference type="Gramene" id="PHT94046">
    <property type="protein sequence ID" value="PHT94046"/>
    <property type="gene ID" value="T459_01928"/>
</dbReference>
<proteinExistence type="predicted"/>
<evidence type="ECO:0008006" key="3">
    <source>
        <dbReference type="Google" id="ProtNLM"/>
    </source>
</evidence>
<keyword evidence="2" id="KW-1185">Reference proteome</keyword>
<dbReference type="SUPFAM" id="SSF50998">
    <property type="entry name" value="Quinoprotein alcohol dehydrogenase-like"/>
    <property type="match status" value="1"/>
</dbReference>
<dbReference type="Gene3D" id="2.140.10.10">
    <property type="entry name" value="Quinoprotein alcohol dehydrogenase-like superfamily"/>
    <property type="match status" value="1"/>
</dbReference>
<dbReference type="PANTHER" id="PTHR32303:SF18">
    <property type="entry name" value="POLYVINYLALCOHOL DEHYDROGENASE-LIKE"/>
    <property type="match status" value="1"/>
</dbReference>
<dbReference type="EMBL" id="AYRZ02000001">
    <property type="protein sequence ID" value="PHT94046.1"/>
    <property type="molecule type" value="Genomic_DNA"/>
</dbReference>
<comment type="caution">
    <text evidence="1">The sequence shown here is derived from an EMBL/GenBank/DDBJ whole genome shotgun (WGS) entry which is preliminary data.</text>
</comment>
<gene>
    <name evidence="1" type="ORF">T459_01928</name>
</gene>
<protein>
    <recommendedName>
        <fullName evidence="3">Polyvinylalcohol dehydrogenase-like</fullName>
    </recommendedName>
</protein>
<reference evidence="1 2" key="2">
    <citation type="journal article" date="2017" name="Genome Biol.">
        <title>New reference genome sequences of hot pepper reveal the massive evolution of plant disease-resistance genes by retroduplication.</title>
        <authorList>
            <person name="Kim S."/>
            <person name="Park J."/>
            <person name="Yeom S.I."/>
            <person name="Kim Y.M."/>
            <person name="Seo E."/>
            <person name="Kim K.T."/>
            <person name="Kim M.S."/>
            <person name="Lee J.M."/>
            <person name="Cheong K."/>
            <person name="Shin H.S."/>
            <person name="Kim S.B."/>
            <person name="Han K."/>
            <person name="Lee J."/>
            <person name="Park M."/>
            <person name="Lee H.A."/>
            <person name="Lee H.Y."/>
            <person name="Lee Y."/>
            <person name="Oh S."/>
            <person name="Lee J.H."/>
            <person name="Choi E."/>
            <person name="Choi E."/>
            <person name="Lee S.E."/>
            <person name="Jeon J."/>
            <person name="Kim H."/>
            <person name="Choi G."/>
            <person name="Song H."/>
            <person name="Lee J."/>
            <person name="Lee S.C."/>
            <person name="Kwon J.K."/>
            <person name="Lee H.Y."/>
            <person name="Koo N."/>
            <person name="Hong Y."/>
            <person name="Kim R.W."/>
            <person name="Kang W.H."/>
            <person name="Huh J.H."/>
            <person name="Kang B.C."/>
            <person name="Yang T.J."/>
            <person name="Lee Y.H."/>
            <person name="Bennetzen J.L."/>
            <person name="Choi D."/>
        </authorList>
    </citation>
    <scope>NUCLEOTIDE SEQUENCE [LARGE SCALE GENOMIC DNA]</scope>
    <source>
        <strain evidence="2">cv. CM334</strain>
    </source>
</reference>
<dbReference type="STRING" id="4072.A0A2G3AIG8"/>
<name>A0A2G3AIG8_CAPAN</name>
<dbReference type="Proteomes" id="UP000222542">
    <property type="component" value="Unassembled WGS sequence"/>
</dbReference>
<dbReference type="InterPro" id="IPR011047">
    <property type="entry name" value="Quinoprotein_ADH-like_sf"/>
</dbReference>
<reference evidence="1 2" key="1">
    <citation type="journal article" date="2014" name="Nat. Genet.">
        <title>Genome sequence of the hot pepper provides insights into the evolution of pungency in Capsicum species.</title>
        <authorList>
            <person name="Kim S."/>
            <person name="Park M."/>
            <person name="Yeom S.I."/>
            <person name="Kim Y.M."/>
            <person name="Lee J.M."/>
            <person name="Lee H.A."/>
            <person name="Seo E."/>
            <person name="Choi J."/>
            <person name="Cheong K."/>
            <person name="Kim K.T."/>
            <person name="Jung K."/>
            <person name="Lee G.W."/>
            <person name="Oh S.K."/>
            <person name="Bae C."/>
            <person name="Kim S.B."/>
            <person name="Lee H.Y."/>
            <person name="Kim S.Y."/>
            <person name="Kim M.S."/>
            <person name="Kang B.C."/>
            <person name="Jo Y.D."/>
            <person name="Yang H.B."/>
            <person name="Jeong H.J."/>
            <person name="Kang W.H."/>
            <person name="Kwon J.K."/>
            <person name="Shin C."/>
            <person name="Lim J.Y."/>
            <person name="Park J.H."/>
            <person name="Huh J.H."/>
            <person name="Kim J.S."/>
            <person name="Kim B.D."/>
            <person name="Cohen O."/>
            <person name="Paran I."/>
            <person name="Suh M.C."/>
            <person name="Lee S.B."/>
            <person name="Kim Y.K."/>
            <person name="Shin Y."/>
            <person name="Noh S.J."/>
            <person name="Park J."/>
            <person name="Seo Y.S."/>
            <person name="Kwon S.Y."/>
            <person name="Kim H.A."/>
            <person name="Park J.M."/>
            <person name="Kim H.J."/>
            <person name="Choi S.B."/>
            <person name="Bosland P.W."/>
            <person name="Reeves G."/>
            <person name="Jo S.H."/>
            <person name="Lee B.W."/>
            <person name="Cho H.T."/>
            <person name="Choi H.S."/>
            <person name="Lee M.S."/>
            <person name="Yu Y."/>
            <person name="Do Choi Y."/>
            <person name="Park B.S."/>
            <person name="van Deynze A."/>
            <person name="Ashrafi H."/>
            <person name="Hill T."/>
            <person name="Kim W.T."/>
            <person name="Pai H.S."/>
            <person name="Ahn H.K."/>
            <person name="Yeam I."/>
            <person name="Giovannoni J.J."/>
            <person name="Rose J.K."/>
            <person name="Sorensen I."/>
            <person name="Lee S.J."/>
            <person name="Kim R.W."/>
            <person name="Choi I.Y."/>
            <person name="Choi B.S."/>
            <person name="Lim J.S."/>
            <person name="Lee Y.H."/>
            <person name="Choi D."/>
        </authorList>
    </citation>
    <scope>NUCLEOTIDE SEQUENCE [LARGE SCALE GENOMIC DNA]</scope>
    <source>
        <strain evidence="2">cv. CM334</strain>
    </source>
</reference>
<evidence type="ECO:0000313" key="2">
    <source>
        <dbReference type="Proteomes" id="UP000222542"/>
    </source>
</evidence>
<dbReference type="AlphaFoldDB" id="A0A2G3AIG8"/>
<sequence length="387" mass="42544">MAFLGHVVSKKGIMINLSQGLFYYYNCFAKLTQNNDVFSGTVSVSSFQPSVECIRGPRLELLLSVEDLVTFKTPRLCIFLNRHSGPRNGHPLESLDHSRGLYPWHDIDTLPAGVTVPSCKIMHIRRRTGKTKCSNWCNNMTYTLPDNVGRLGGYSRAVIWERSPEIDVTKGFTFVGTGNLYVAPPDDVDSGEIACATMLGGYCVFYFTCLIPKIPDCPPEPNLDADFRHVVMTGKKSAFAWALDRNTCHIVWVQRRHGFSPSLLRKQDRELGVRSTECRHRWDAKFTQNIVNADSVPFPLALSTQTTAGRGWVASDASTGDTLWTTANPSNDSPHGPVNIVNGILFAGSVPPNGPPNGFDANTGKILWSFNTGATVYAGSSISYGCV</sequence>
<organism evidence="1 2">
    <name type="scientific">Capsicum annuum</name>
    <name type="common">Capsicum pepper</name>
    <dbReference type="NCBI Taxonomy" id="4072"/>
    <lineage>
        <taxon>Eukaryota</taxon>
        <taxon>Viridiplantae</taxon>
        <taxon>Streptophyta</taxon>
        <taxon>Embryophyta</taxon>
        <taxon>Tracheophyta</taxon>
        <taxon>Spermatophyta</taxon>
        <taxon>Magnoliopsida</taxon>
        <taxon>eudicotyledons</taxon>
        <taxon>Gunneridae</taxon>
        <taxon>Pentapetalae</taxon>
        <taxon>asterids</taxon>
        <taxon>lamiids</taxon>
        <taxon>Solanales</taxon>
        <taxon>Solanaceae</taxon>
        <taxon>Solanoideae</taxon>
        <taxon>Capsiceae</taxon>
        <taxon>Capsicum</taxon>
    </lineage>
</organism>
<evidence type="ECO:0000313" key="1">
    <source>
        <dbReference type="EMBL" id="PHT94046.1"/>
    </source>
</evidence>